<evidence type="ECO:0000259" key="10">
    <source>
        <dbReference type="SMART" id="SM01115"/>
    </source>
</evidence>
<keyword evidence="4" id="KW-0507">mRNA processing</keyword>
<dbReference type="eggNOG" id="KOG1869">
    <property type="taxonomic scope" value="Eukaryota"/>
</dbReference>
<gene>
    <name evidence="11" type="ordered locus">Ecym_2554</name>
</gene>
<dbReference type="GO" id="GO:0005684">
    <property type="term" value="C:U2-type spliceosomal complex"/>
    <property type="evidence" value="ECO:0007669"/>
    <property type="project" value="EnsemblFungi"/>
</dbReference>
<keyword evidence="8" id="KW-0175">Coiled coil</keyword>
<dbReference type="RefSeq" id="XP_003645091.1">
    <property type="nucleotide sequence ID" value="XM_003645043.1"/>
</dbReference>
<dbReference type="OrthoDB" id="10267305at2759"/>
<comment type="similarity">
    <text evidence="2">Belongs to the CWC21 family.</text>
</comment>
<dbReference type="GO" id="GO:0000974">
    <property type="term" value="C:Prp19 complex"/>
    <property type="evidence" value="ECO:0007669"/>
    <property type="project" value="EnsemblFungi"/>
</dbReference>
<dbReference type="EMBL" id="CP002498">
    <property type="protein sequence ID" value="AET38274.1"/>
    <property type="molecule type" value="Genomic_DNA"/>
</dbReference>
<dbReference type="CDD" id="cd21372">
    <property type="entry name" value="cwf21_CWC21-like"/>
    <property type="match status" value="1"/>
</dbReference>
<dbReference type="SMART" id="SM01115">
    <property type="entry name" value="cwf21"/>
    <property type="match status" value="1"/>
</dbReference>
<dbReference type="PANTHER" id="PTHR36562">
    <property type="entry name" value="SERINE/ARGININE REPETITIVE MATRIX 2"/>
    <property type="match status" value="1"/>
</dbReference>
<feature type="region of interest" description="Disordered" evidence="9">
    <location>
        <begin position="1"/>
        <end position="55"/>
    </location>
</feature>
<dbReference type="GO" id="GO:0000398">
    <property type="term" value="P:mRNA splicing, via spliceosome"/>
    <property type="evidence" value="ECO:0007669"/>
    <property type="project" value="EnsemblFungi"/>
</dbReference>
<keyword evidence="12" id="KW-1185">Reference proteome</keyword>
<evidence type="ECO:0000256" key="8">
    <source>
        <dbReference type="SAM" id="Coils"/>
    </source>
</evidence>
<dbReference type="InterPro" id="IPR051372">
    <property type="entry name" value="CWC21"/>
</dbReference>
<feature type="coiled-coil region" evidence="8">
    <location>
        <begin position="90"/>
        <end position="117"/>
    </location>
</feature>
<dbReference type="InParanoid" id="G8JQB6"/>
<dbReference type="Gene3D" id="6.10.140.420">
    <property type="match status" value="1"/>
</dbReference>
<keyword evidence="7" id="KW-0539">Nucleus</keyword>
<dbReference type="PANTHER" id="PTHR36562:SF5">
    <property type="entry name" value="SERINE_ARGININE REPETITIVE MATRIX 2"/>
    <property type="match status" value="1"/>
</dbReference>
<evidence type="ECO:0000256" key="1">
    <source>
        <dbReference type="ARBA" id="ARBA00004123"/>
    </source>
</evidence>
<dbReference type="OMA" id="RIEVKCM"/>
<evidence type="ECO:0000256" key="7">
    <source>
        <dbReference type="ARBA" id="ARBA00023242"/>
    </source>
</evidence>
<evidence type="ECO:0000313" key="11">
    <source>
        <dbReference type="EMBL" id="AET38274.1"/>
    </source>
</evidence>
<reference evidence="12" key="1">
    <citation type="journal article" date="2012" name="G3 (Bethesda)">
        <title>Pichia sorbitophila, an interspecies yeast hybrid reveals early steps of genome resolution following polyploidization.</title>
        <authorList>
            <person name="Leh Louis V."/>
            <person name="Despons L."/>
            <person name="Friedrich A."/>
            <person name="Martin T."/>
            <person name="Durrens P."/>
            <person name="Casaregola S."/>
            <person name="Neuveglise C."/>
            <person name="Fairhead C."/>
            <person name="Marck C."/>
            <person name="Cruz J.A."/>
            <person name="Straub M.L."/>
            <person name="Kugler V."/>
            <person name="Sacerdot C."/>
            <person name="Uzunov Z."/>
            <person name="Thierry A."/>
            <person name="Weiss S."/>
            <person name="Bleykasten C."/>
            <person name="De Montigny J."/>
            <person name="Jacques N."/>
            <person name="Jung P."/>
            <person name="Lemaire M."/>
            <person name="Mallet S."/>
            <person name="Morel G."/>
            <person name="Richard G.F."/>
            <person name="Sarkar A."/>
            <person name="Savel G."/>
            <person name="Schacherer J."/>
            <person name="Seret M.L."/>
            <person name="Talla E."/>
            <person name="Samson G."/>
            <person name="Jubin C."/>
            <person name="Poulain J."/>
            <person name="Vacherie B."/>
            <person name="Barbe V."/>
            <person name="Pelletier E."/>
            <person name="Sherman D.J."/>
            <person name="Westhof E."/>
            <person name="Weissenbach J."/>
            <person name="Baret P.V."/>
            <person name="Wincker P."/>
            <person name="Gaillardin C."/>
            <person name="Dujon B."/>
            <person name="Souciet J.L."/>
        </authorList>
    </citation>
    <scope>NUCLEOTIDE SEQUENCE [LARGE SCALE GENOMIC DNA]</scope>
    <source>
        <strain evidence="12">CBS 270.75 / DBVPG 7215 / KCTC 17166 / NRRL Y-17582</strain>
    </source>
</reference>
<dbReference type="KEGG" id="erc:Ecym_2554"/>
<organism evidence="11 12">
    <name type="scientific">Eremothecium cymbalariae (strain CBS 270.75 / DBVPG 7215 / KCTC 17166 / NRRL Y-17582)</name>
    <name type="common">Yeast</name>
    <dbReference type="NCBI Taxonomy" id="931890"/>
    <lineage>
        <taxon>Eukaryota</taxon>
        <taxon>Fungi</taxon>
        <taxon>Dikarya</taxon>
        <taxon>Ascomycota</taxon>
        <taxon>Saccharomycotina</taxon>
        <taxon>Saccharomycetes</taxon>
        <taxon>Saccharomycetales</taxon>
        <taxon>Saccharomycetaceae</taxon>
        <taxon>Eremothecium</taxon>
    </lineage>
</organism>
<feature type="compositionally biased region" description="Low complexity" evidence="9">
    <location>
        <begin position="9"/>
        <end position="18"/>
    </location>
</feature>
<name>G8JQB6_ERECY</name>
<sequence length="136" mass="15562">MSYNGIGLKSSKGSSTSGHIQRSLADNEGKKNVKNFLARQEKSNGKRDVSKGTRAKTVDDSILKRLDRRQVELQVSELRDQLEDAGNYDENEITRKCDELRDELQKQLREHDRVRTVYTTRKKRTPAVGDVNLNDD</sequence>
<evidence type="ECO:0000256" key="6">
    <source>
        <dbReference type="ARBA" id="ARBA00023187"/>
    </source>
</evidence>
<evidence type="ECO:0000256" key="5">
    <source>
        <dbReference type="ARBA" id="ARBA00022728"/>
    </source>
</evidence>
<proteinExistence type="inferred from homology"/>
<protein>
    <recommendedName>
        <fullName evidence="3">Pre-mRNA-splicing factor CWC21</fullName>
    </recommendedName>
</protein>
<comment type="subcellular location">
    <subcellularLocation>
        <location evidence="1">Nucleus</location>
    </subcellularLocation>
</comment>
<feature type="compositionally biased region" description="Basic and acidic residues" evidence="9">
    <location>
        <begin position="39"/>
        <end position="55"/>
    </location>
</feature>
<dbReference type="Proteomes" id="UP000006790">
    <property type="component" value="Chromosome 2"/>
</dbReference>
<evidence type="ECO:0000256" key="9">
    <source>
        <dbReference type="SAM" id="MobiDB-lite"/>
    </source>
</evidence>
<dbReference type="FunCoup" id="G8JQB6">
    <property type="interactions" value="66"/>
</dbReference>
<dbReference type="InterPro" id="IPR013170">
    <property type="entry name" value="mRNA_splic_Cwf21_dom"/>
</dbReference>
<dbReference type="HOGENOM" id="CLU_067891_3_1_1"/>
<dbReference type="STRING" id="931890.G8JQB6"/>
<evidence type="ECO:0000256" key="2">
    <source>
        <dbReference type="ARBA" id="ARBA00005954"/>
    </source>
</evidence>
<evidence type="ECO:0000256" key="3">
    <source>
        <dbReference type="ARBA" id="ARBA00020641"/>
    </source>
</evidence>
<dbReference type="AlphaFoldDB" id="G8JQB6"/>
<feature type="domain" description="CWF21" evidence="10">
    <location>
        <begin position="63"/>
        <end position="109"/>
    </location>
</feature>
<accession>G8JQB6</accession>
<keyword evidence="6" id="KW-0508">mRNA splicing</keyword>
<keyword evidence="5" id="KW-0747">Spliceosome</keyword>
<dbReference type="Pfam" id="PF08312">
    <property type="entry name" value="cwf21"/>
    <property type="match status" value="1"/>
</dbReference>
<feature type="region of interest" description="Disordered" evidence="9">
    <location>
        <begin position="117"/>
        <end position="136"/>
    </location>
</feature>
<evidence type="ECO:0000256" key="4">
    <source>
        <dbReference type="ARBA" id="ARBA00022664"/>
    </source>
</evidence>
<dbReference type="GeneID" id="11468287"/>
<evidence type="ECO:0000313" key="12">
    <source>
        <dbReference type="Proteomes" id="UP000006790"/>
    </source>
</evidence>